<dbReference type="CDD" id="cd03809">
    <property type="entry name" value="GT4_MtfB-like"/>
    <property type="match status" value="1"/>
</dbReference>
<accession>A0ABY0UUD9</accession>
<dbReference type="GeneID" id="90590942"/>
<gene>
    <name evidence="2" type="ORF">SAMN05192545_2996</name>
</gene>
<sequence>MKIIFLTHHEEFRGFSMTRYTQFLNNGFQELSYDTEVWAPKNFFAKYSTHKTIKKWLRYIDTFVHFPFILKRNSEKQPTDTLYVLIDQALGMWMPFIQKKNHVVHCHDFIALKSALGRIQQNKTSWTGKQYQHLIFKGFSKAENFLCISKHTEKELLTFLKKKPQHIAQIYNAIDPMFKPGNITSSRNLMSAYCKIDLRNGYLLHVGGGDFYKNKKGVIEIYNQWRSITSKTLPLLLVGSAPDSEIKKICDASPFKNDIHFLIRIENHILLNAYQGASLFLFPSIAEGFGWPIAEAMACACPVITTNAAPMNEVGGKAAVYIEPCMSGNEIKPWATKAAKVIDTTLNLSNDKLISLKKTGLEQVKNFNDKNVLLEIESFYKSITTS</sequence>
<name>A0ABY0UUD9_9FLAO</name>
<evidence type="ECO:0000313" key="2">
    <source>
        <dbReference type="EMBL" id="SDT19491.1"/>
    </source>
</evidence>
<protein>
    <submittedName>
        <fullName evidence="2">Glycosyltransferase involved in cell wall bisynthesis</fullName>
    </submittedName>
</protein>
<proteinExistence type="predicted"/>
<dbReference type="SUPFAM" id="SSF53756">
    <property type="entry name" value="UDP-Glycosyltransferase/glycogen phosphorylase"/>
    <property type="match status" value="1"/>
</dbReference>
<organism evidence="2 3">
    <name type="scientific">Maribacter dokdonensis</name>
    <dbReference type="NCBI Taxonomy" id="320912"/>
    <lineage>
        <taxon>Bacteria</taxon>
        <taxon>Pseudomonadati</taxon>
        <taxon>Bacteroidota</taxon>
        <taxon>Flavobacteriia</taxon>
        <taxon>Flavobacteriales</taxon>
        <taxon>Flavobacteriaceae</taxon>
        <taxon>Maribacter</taxon>
    </lineage>
</organism>
<evidence type="ECO:0000256" key="1">
    <source>
        <dbReference type="ARBA" id="ARBA00022679"/>
    </source>
</evidence>
<keyword evidence="3" id="KW-1185">Reference proteome</keyword>
<dbReference type="RefSeq" id="WP_157681213.1">
    <property type="nucleotide sequence ID" value="NZ_LT629754.1"/>
</dbReference>
<reference evidence="2 3" key="1">
    <citation type="submission" date="2016-10" db="EMBL/GenBank/DDBJ databases">
        <authorList>
            <person name="Varghese N."/>
            <person name="Submissions S."/>
        </authorList>
    </citation>
    <scope>NUCLEOTIDE SEQUENCE [LARGE SCALE GENOMIC DNA]</scope>
    <source>
        <strain evidence="2 3">MAR_2009_60</strain>
    </source>
</reference>
<dbReference type="PANTHER" id="PTHR46401">
    <property type="entry name" value="GLYCOSYLTRANSFERASE WBBK-RELATED"/>
    <property type="match status" value="1"/>
</dbReference>
<dbReference type="PANTHER" id="PTHR46401:SF2">
    <property type="entry name" value="GLYCOSYLTRANSFERASE WBBK-RELATED"/>
    <property type="match status" value="1"/>
</dbReference>
<dbReference type="Pfam" id="PF13692">
    <property type="entry name" value="Glyco_trans_1_4"/>
    <property type="match status" value="1"/>
</dbReference>
<evidence type="ECO:0000313" key="3">
    <source>
        <dbReference type="Proteomes" id="UP000199574"/>
    </source>
</evidence>
<keyword evidence="1" id="KW-0808">Transferase</keyword>
<dbReference type="Proteomes" id="UP000199574">
    <property type="component" value="Chromosome I"/>
</dbReference>
<dbReference type="EMBL" id="LT629754">
    <property type="protein sequence ID" value="SDT19491.1"/>
    <property type="molecule type" value="Genomic_DNA"/>
</dbReference>
<dbReference type="Gene3D" id="3.40.50.2000">
    <property type="entry name" value="Glycogen Phosphorylase B"/>
    <property type="match status" value="2"/>
</dbReference>